<evidence type="ECO:0000256" key="7">
    <source>
        <dbReference type="ARBA" id="ARBA00022679"/>
    </source>
</evidence>
<evidence type="ECO:0000256" key="8">
    <source>
        <dbReference type="ARBA" id="ARBA00022691"/>
    </source>
</evidence>
<evidence type="ECO:0000313" key="11">
    <source>
        <dbReference type="Proteomes" id="UP000315439"/>
    </source>
</evidence>
<comment type="catalytic activity">
    <reaction evidence="1 9">
        <text>S-adenosyl-L-methionine + a thiopurine = S-adenosyl-L-homocysteine + a thiopurine S-methylether.</text>
        <dbReference type="EC" id="2.1.1.67"/>
    </reaction>
</comment>
<organism evidence="10 11">
    <name type="scientific">Aliikangiella coralliicola</name>
    <dbReference type="NCBI Taxonomy" id="2592383"/>
    <lineage>
        <taxon>Bacteria</taxon>
        <taxon>Pseudomonadati</taxon>
        <taxon>Pseudomonadota</taxon>
        <taxon>Gammaproteobacteria</taxon>
        <taxon>Oceanospirillales</taxon>
        <taxon>Pleioneaceae</taxon>
        <taxon>Aliikangiella</taxon>
    </lineage>
</organism>
<dbReference type="EMBL" id="VIKS01000016">
    <property type="protein sequence ID" value="TQV81561.1"/>
    <property type="molecule type" value="Genomic_DNA"/>
</dbReference>
<dbReference type="PANTHER" id="PTHR10259">
    <property type="entry name" value="THIOPURINE S-METHYLTRANSFERASE"/>
    <property type="match status" value="1"/>
</dbReference>
<dbReference type="InterPro" id="IPR008854">
    <property type="entry name" value="TPMT"/>
</dbReference>
<dbReference type="Pfam" id="PF05724">
    <property type="entry name" value="TPMT"/>
    <property type="match status" value="1"/>
</dbReference>
<dbReference type="Proteomes" id="UP000315439">
    <property type="component" value="Unassembled WGS sequence"/>
</dbReference>
<dbReference type="InterPro" id="IPR025835">
    <property type="entry name" value="Thiopurine_S-MeTrfase"/>
</dbReference>
<feature type="binding site" evidence="9">
    <location>
        <position position="65"/>
    </location>
    <ligand>
        <name>S-adenosyl-L-methionine</name>
        <dbReference type="ChEBI" id="CHEBI:59789"/>
    </ligand>
</feature>
<dbReference type="AlphaFoldDB" id="A0A545TWK9"/>
<evidence type="ECO:0000256" key="5">
    <source>
        <dbReference type="ARBA" id="ARBA00022490"/>
    </source>
</evidence>
<keyword evidence="11" id="KW-1185">Reference proteome</keyword>
<reference evidence="10 11" key="1">
    <citation type="submission" date="2019-07" db="EMBL/GenBank/DDBJ databases">
        <title>Draft genome for Aliikangiella sp. M105.</title>
        <authorList>
            <person name="Wang G."/>
        </authorList>
    </citation>
    <scope>NUCLEOTIDE SEQUENCE [LARGE SCALE GENOMIC DNA]</scope>
    <source>
        <strain evidence="10 11">M105</strain>
    </source>
</reference>
<keyword evidence="8 9" id="KW-0949">S-adenosyl-L-methionine</keyword>
<dbReference type="RefSeq" id="WP_142935136.1">
    <property type="nucleotide sequence ID" value="NZ_ML660172.1"/>
</dbReference>
<dbReference type="OrthoDB" id="9778208at2"/>
<evidence type="ECO:0000256" key="1">
    <source>
        <dbReference type="ARBA" id="ARBA00000903"/>
    </source>
</evidence>
<keyword evidence="7 9" id="KW-0808">Transferase</keyword>
<comment type="subcellular location">
    <subcellularLocation>
        <location evidence="2 9">Cytoplasm</location>
    </subcellularLocation>
</comment>
<dbReference type="NCBIfam" id="TIGR03840">
    <property type="entry name" value="TMPT_Se_Te"/>
    <property type="match status" value="1"/>
</dbReference>
<dbReference type="PROSITE" id="PS51585">
    <property type="entry name" value="SAM_MT_TPMT"/>
    <property type="match status" value="1"/>
</dbReference>
<dbReference type="GO" id="GO:0005737">
    <property type="term" value="C:cytoplasm"/>
    <property type="evidence" value="ECO:0007669"/>
    <property type="project" value="UniProtKB-SubCell"/>
</dbReference>
<proteinExistence type="inferred from homology"/>
<dbReference type="SUPFAM" id="SSF53335">
    <property type="entry name" value="S-adenosyl-L-methionine-dependent methyltransferases"/>
    <property type="match status" value="1"/>
</dbReference>
<dbReference type="InterPro" id="IPR022474">
    <property type="entry name" value="Thiopur_S-MeTfrase_Se/Te_detox"/>
</dbReference>
<evidence type="ECO:0000256" key="4">
    <source>
        <dbReference type="ARBA" id="ARBA00011905"/>
    </source>
</evidence>
<protein>
    <recommendedName>
        <fullName evidence="4 9">Thiopurine S-methyltransferase</fullName>
        <ecNumber evidence="4 9">2.1.1.67</ecNumber>
    </recommendedName>
    <alternativeName>
        <fullName evidence="9">Thiopurine methyltransferase</fullName>
    </alternativeName>
</protein>
<evidence type="ECO:0000256" key="3">
    <source>
        <dbReference type="ARBA" id="ARBA00008145"/>
    </source>
</evidence>
<name>A0A545TWK9_9GAMM</name>
<dbReference type="GO" id="GO:0032259">
    <property type="term" value="P:methylation"/>
    <property type="evidence" value="ECO:0007669"/>
    <property type="project" value="UniProtKB-KW"/>
</dbReference>
<evidence type="ECO:0000313" key="10">
    <source>
        <dbReference type="EMBL" id="TQV81561.1"/>
    </source>
</evidence>
<evidence type="ECO:0000256" key="9">
    <source>
        <dbReference type="HAMAP-Rule" id="MF_00812"/>
    </source>
</evidence>
<feature type="binding site" evidence="9">
    <location>
        <position position="44"/>
    </location>
    <ligand>
        <name>S-adenosyl-L-methionine</name>
        <dbReference type="ChEBI" id="CHEBI:59789"/>
    </ligand>
</feature>
<evidence type="ECO:0000256" key="6">
    <source>
        <dbReference type="ARBA" id="ARBA00022603"/>
    </source>
</evidence>
<comment type="caution">
    <text evidence="10">The sequence shown here is derived from an EMBL/GenBank/DDBJ whole genome shotgun (WGS) entry which is preliminary data.</text>
</comment>
<dbReference type="GO" id="GO:0010038">
    <property type="term" value="P:response to metal ion"/>
    <property type="evidence" value="ECO:0007669"/>
    <property type="project" value="InterPro"/>
</dbReference>
<dbReference type="PIRSF" id="PIRSF023956">
    <property type="entry name" value="Thiopurine_S-methyltransferase"/>
    <property type="match status" value="1"/>
</dbReference>
<gene>
    <name evidence="9" type="primary">tpm</name>
    <name evidence="10" type="ORF">FLL46_25775</name>
</gene>
<feature type="binding site" evidence="9">
    <location>
        <position position="132"/>
    </location>
    <ligand>
        <name>S-adenosyl-L-methionine</name>
        <dbReference type="ChEBI" id="CHEBI:59789"/>
    </ligand>
</feature>
<dbReference type="NCBIfam" id="NF009732">
    <property type="entry name" value="PRK13255.1"/>
    <property type="match status" value="1"/>
</dbReference>
<comment type="similarity">
    <text evidence="3 9">Belongs to the class I-like SAM-binding methyltransferase superfamily. TPMT family.</text>
</comment>
<accession>A0A545TWK9</accession>
<feature type="binding site" evidence="9">
    <location>
        <position position="10"/>
    </location>
    <ligand>
        <name>S-adenosyl-L-methionine</name>
        <dbReference type="ChEBI" id="CHEBI:59789"/>
    </ligand>
</feature>
<keyword evidence="5 9" id="KW-0963">Cytoplasm</keyword>
<sequence>MEAQFWLDKWKKQETGFHLEQIHPLLKKFYPDVFSPSKGVFVPLCGKTSDLTFFAEKGSYTLGCELSDIAVQAFFKEQKDTAQINQVGRFSCFRSTRFVNENNRQANIDILIGDIFDLNQALLTECASIYDRAALIALPESLRKDYVRQIRSLMTSAKMLLITLEYPQVEMDGPPFSVASDEVSELFQFAEVSRVYCQNILSKEPKFVARGLSYLNECAYVISW</sequence>
<keyword evidence="6 9" id="KW-0489">Methyltransferase</keyword>
<dbReference type="PANTHER" id="PTHR10259:SF11">
    <property type="entry name" value="THIOPURINE S-METHYLTRANSFERASE"/>
    <property type="match status" value="1"/>
</dbReference>
<dbReference type="EC" id="2.1.1.67" evidence="4 9"/>
<dbReference type="FunFam" id="3.40.50.150:FF:000101">
    <property type="entry name" value="Thiopurine S-methyltransferase"/>
    <property type="match status" value="1"/>
</dbReference>
<dbReference type="Gene3D" id="3.40.50.150">
    <property type="entry name" value="Vaccinia Virus protein VP39"/>
    <property type="match status" value="1"/>
</dbReference>
<dbReference type="GO" id="GO:0008119">
    <property type="term" value="F:thiopurine S-methyltransferase activity"/>
    <property type="evidence" value="ECO:0007669"/>
    <property type="project" value="UniProtKB-UniRule"/>
</dbReference>
<evidence type="ECO:0000256" key="2">
    <source>
        <dbReference type="ARBA" id="ARBA00004496"/>
    </source>
</evidence>
<dbReference type="HAMAP" id="MF_00812">
    <property type="entry name" value="Thiopur_methtran"/>
    <property type="match status" value="1"/>
</dbReference>
<dbReference type="InterPro" id="IPR029063">
    <property type="entry name" value="SAM-dependent_MTases_sf"/>
</dbReference>